<dbReference type="InterPro" id="IPR012338">
    <property type="entry name" value="Beta-lactam/transpept-like"/>
</dbReference>
<evidence type="ECO:0000259" key="19">
    <source>
        <dbReference type="Pfam" id="PF00905"/>
    </source>
</evidence>
<evidence type="ECO:0000256" key="15">
    <source>
        <dbReference type="ARBA" id="ARBA00060592"/>
    </source>
</evidence>
<protein>
    <recommendedName>
        <fullName evidence="17">Peptidoglycan D,D-transpeptidase PbpA</fullName>
        <ecNumber evidence="3">3.4.16.4</ecNumber>
    </recommendedName>
    <alternativeName>
        <fullName evidence="18">Penicillin-binding protein A</fullName>
    </alternativeName>
</protein>
<evidence type="ECO:0000256" key="13">
    <source>
        <dbReference type="ARBA" id="ARBA00023316"/>
    </source>
</evidence>
<evidence type="ECO:0000256" key="3">
    <source>
        <dbReference type="ARBA" id="ARBA00012448"/>
    </source>
</evidence>
<evidence type="ECO:0000256" key="17">
    <source>
        <dbReference type="ARBA" id="ARBA00068836"/>
    </source>
</evidence>
<dbReference type="GO" id="GO:0009002">
    <property type="term" value="F:serine-type D-Ala-D-Ala carboxypeptidase activity"/>
    <property type="evidence" value="ECO:0007669"/>
    <property type="project" value="UniProtKB-EC"/>
</dbReference>
<reference evidence="21" key="1">
    <citation type="journal article" date="2014" name="Int. J. Syst. Evol. Microbiol.">
        <title>Complete genome sequence of Corynebacterium casei LMG S-19264T (=DSM 44701T), isolated from a smear-ripened cheese.</title>
        <authorList>
            <consortium name="US DOE Joint Genome Institute (JGI-PGF)"/>
            <person name="Walter F."/>
            <person name="Albersmeier A."/>
            <person name="Kalinowski J."/>
            <person name="Ruckert C."/>
        </authorList>
    </citation>
    <scope>NUCLEOTIDE SEQUENCE</scope>
    <source>
        <strain evidence="21">JCM 3302</strain>
    </source>
</reference>
<dbReference type="AlphaFoldDB" id="A0A919AJV9"/>
<gene>
    <name evidence="21" type="ORF">GCM10014715_79260</name>
</gene>
<evidence type="ECO:0000256" key="11">
    <source>
        <dbReference type="ARBA" id="ARBA00022989"/>
    </source>
</evidence>
<keyword evidence="5" id="KW-0997">Cell inner membrane</keyword>
<evidence type="ECO:0000256" key="4">
    <source>
        <dbReference type="ARBA" id="ARBA00022475"/>
    </source>
</evidence>
<evidence type="ECO:0000256" key="16">
    <source>
        <dbReference type="ARBA" id="ARBA00060672"/>
    </source>
</evidence>
<keyword evidence="12" id="KW-0472">Membrane</keyword>
<evidence type="ECO:0000256" key="12">
    <source>
        <dbReference type="ARBA" id="ARBA00023136"/>
    </source>
</evidence>
<dbReference type="GO" id="GO:0071555">
    <property type="term" value="P:cell wall organization"/>
    <property type="evidence" value="ECO:0007669"/>
    <property type="project" value="UniProtKB-KW"/>
</dbReference>
<feature type="domain" description="Penicillin-binding protein transpeptidase" evidence="19">
    <location>
        <begin position="161"/>
        <end position="487"/>
    </location>
</feature>
<comment type="similarity">
    <text evidence="2">Belongs to the transpeptidase family.</text>
</comment>
<dbReference type="Pfam" id="PF00905">
    <property type="entry name" value="Transpeptidase"/>
    <property type="match status" value="1"/>
</dbReference>
<keyword evidence="13" id="KW-0961">Cell wall biogenesis/degradation</keyword>
<evidence type="ECO:0000256" key="6">
    <source>
        <dbReference type="ARBA" id="ARBA00022692"/>
    </source>
</evidence>
<dbReference type="PANTHER" id="PTHR30627">
    <property type="entry name" value="PEPTIDOGLYCAN D,D-TRANSPEPTIDASE"/>
    <property type="match status" value="1"/>
</dbReference>
<dbReference type="SUPFAM" id="SSF56601">
    <property type="entry name" value="beta-lactamase/transpeptidase-like"/>
    <property type="match status" value="1"/>
</dbReference>
<dbReference type="InterPro" id="IPR001460">
    <property type="entry name" value="PCN-bd_Tpept"/>
</dbReference>
<keyword evidence="8" id="KW-0133">Cell shape</keyword>
<feature type="domain" description="Penicillin binding protein A dimerisation" evidence="20">
    <location>
        <begin position="52"/>
        <end position="138"/>
    </location>
</feature>
<evidence type="ECO:0000256" key="10">
    <source>
        <dbReference type="ARBA" id="ARBA00022984"/>
    </source>
</evidence>
<dbReference type="Gene3D" id="3.90.1310.10">
    <property type="entry name" value="Penicillin-binding protein 2a (Domain 2)"/>
    <property type="match status" value="1"/>
</dbReference>
<dbReference type="Pfam" id="PF21922">
    <property type="entry name" value="PBP_dimer_2"/>
    <property type="match status" value="1"/>
</dbReference>
<sequence>MNKPIRRTATFCGLLFLVLLVRDNWLQYVQADGLKTDPNNRRVTIARYATPRGDIIVGGSPVTGSTDTKSNGFNDLKYKRTYKDGPMWAPVTGYASQAFGATQLESIEDGILTGNDDRLFFRNAQDMVTGKQKQGGNVVTTLNAAAQKAAYNGLKNVGGKGAAVALAPSTGKILALASYPSYDPSSFAGGLNSDSEAWKKLQKSSDPDEPMLNRALRETYPPGSTFKVVTAAAALENGLYTSADQPTDSPLPYTLPDTTQPLNNEGNIPCKNATLRVALQYSCNTVFGKVGVDLGKDKMLAEAKKFGFNSEQFTPVRSAASNFPETMDRPHTALSSIGQFETAATPLQMAMVASAVANDGKLMKPYMVDKLQSSNLDTVAQTDPQELSRPMSSANAQILQSMMETVVHDGTGKNARIPGVTVGGKTGTAQHGVNNSEKPYAWFISYAKLSDGSTPVAVAVVVEDSKASRQDISGGGLAAPIAKNVMEAVINGKK</sequence>
<comment type="catalytic activity">
    <reaction evidence="14">
        <text>Preferential cleavage: (Ac)2-L-Lys-D-Ala-|-D-Ala. Also transpeptidation of peptidyl-alanyl moieties that are N-acyl substituents of D-alanine.</text>
        <dbReference type="EC" id="3.4.16.4"/>
    </reaction>
</comment>
<dbReference type="GO" id="GO:0071972">
    <property type="term" value="F:peptidoglycan L,D-transpeptidase activity"/>
    <property type="evidence" value="ECO:0007669"/>
    <property type="project" value="TreeGrafter"/>
</dbReference>
<evidence type="ECO:0000313" key="21">
    <source>
        <dbReference type="EMBL" id="GHF11698.1"/>
    </source>
</evidence>
<comment type="subcellular location">
    <subcellularLocation>
        <location evidence="1">Cell inner membrane</location>
        <topology evidence="1">Single-pass type II membrane protein</topology>
    </subcellularLocation>
</comment>
<evidence type="ECO:0000256" key="18">
    <source>
        <dbReference type="ARBA" id="ARBA00075710"/>
    </source>
</evidence>
<evidence type="ECO:0000256" key="2">
    <source>
        <dbReference type="ARBA" id="ARBA00007171"/>
    </source>
</evidence>
<comment type="pathway">
    <text evidence="15">Glycan biosynthesis.</text>
</comment>
<dbReference type="Proteomes" id="UP000641386">
    <property type="component" value="Unassembled WGS sequence"/>
</dbReference>
<keyword evidence="11" id="KW-1133">Transmembrane helix</keyword>
<keyword evidence="9" id="KW-0735">Signal-anchor</keyword>
<dbReference type="RefSeq" id="WP_189907634.1">
    <property type="nucleotide sequence ID" value="NZ_BNBC01000061.1"/>
</dbReference>
<dbReference type="EMBL" id="BNBC01000061">
    <property type="protein sequence ID" value="GHF11698.1"/>
    <property type="molecule type" value="Genomic_DNA"/>
</dbReference>
<comment type="caution">
    <text evidence="21">The sequence shown here is derived from an EMBL/GenBank/DDBJ whole genome shotgun (WGS) entry which is preliminary data.</text>
</comment>
<keyword evidence="4" id="KW-1003">Cell membrane</keyword>
<dbReference type="FunFam" id="3.40.710.10:FF:000022">
    <property type="entry name" value="Penicillin-binding protein A"/>
    <property type="match status" value="1"/>
</dbReference>
<evidence type="ECO:0000259" key="20">
    <source>
        <dbReference type="Pfam" id="PF21922"/>
    </source>
</evidence>
<comment type="pathway">
    <text evidence="16">Cell wall biogenesis.</text>
</comment>
<dbReference type="InterPro" id="IPR050515">
    <property type="entry name" value="Beta-lactam/transpept"/>
</dbReference>
<evidence type="ECO:0000256" key="7">
    <source>
        <dbReference type="ARBA" id="ARBA00022801"/>
    </source>
</evidence>
<organism evidence="21 22">
    <name type="scientific">Streptomyces spiralis</name>
    <dbReference type="NCBI Taxonomy" id="66376"/>
    <lineage>
        <taxon>Bacteria</taxon>
        <taxon>Bacillati</taxon>
        <taxon>Actinomycetota</taxon>
        <taxon>Actinomycetes</taxon>
        <taxon>Kitasatosporales</taxon>
        <taxon>Streptomycetaceae</taxon>
        <taxon>Streptomyces</taxon>
    </lineage>
</organism>
<proteinExistence type="inferred from homology"/>
<evidence type="ECO:0000256" key="8">
    <source>
        <dbReference type="ARBA" id="ARBA00022960"/>
    </source>
</evidence>
<evidence type="ECO:0000313" key="22">
    <source>
        <dbReference type="Proteomes" id="UP000641386"/>
    </source>
</evidence>
<keyword evidence="7" id="KW-0378">Hydrolase</keyword>
<name>A0A919AJV9_9ACTN</name>
<reference evidence="21" key="2">
    <citation type="submission" date="2020-09" db="EMBL/GenBank/DDBJ databases">
        <authorList>
            <person name="Sun Q."/>
            <person name="Ohkuma M."/>
        </authorList>
    </citation>
    <scope>NUCLEOTIDE SEQUENCE</scope>
    <source>
        <strain evidence="21">JCM 3302</strain>
    </source>
</reference>
<evidence type="ECO:0000256" key="5">
    <source>
        <dbReference type="ARBA" id="ARBA00022519"/>
    </source>
</evidence>
<accession>A0A919AJV9</accession>
<dbReference type="PANTHER" id="PTHR30627:SF24">
    <property type="entry name" value="PENICILLIN-BINDING PROTEIN 4B"/>
    <property type="match status" value="1"/>
</dbReference>
<dbReference type="EC" id="3.4.16.4" evidence="3"/>
<dbReference type="GO" id="GO:0009252">
    <property type="term" value="P:peptidoglycan biosynthetic process"/>
    <property type="evidence" value="ECO:0007669"/>
    <property type="project" value="UniProtKB-KW"/>
</dbReference>
<dbReference type="InterPro" id="IPR054120">
    <property type="entry name" value="PBPA_dimer"/>
</dbReference>
<dbReference type="GO" id="GO:0008658">
    <property type="term" value="F:penicillin binding"/>
    <property type="evidence" value="ECO:0007669"/>
    <property type="project" value="InterPro"/>
</dbReference>
<dbReference type="GO" id="GO:0008360">
    <property type="term" value="P:regulation of cell shape"/>
    <property type="evidence" value="ECO:0007669"/>
    <property type="project" value="UniProtKB-KW"/>
</dbReference>
<dbReference type="GO" id="GO:0005886">
    <property type="term" value="C:plasma membrane"/>
    <property type="evidence" value="ECO:0007669"/>
    <property type="project" value="UniProtKB-SubCell"/>
</dbReference>
<keyword evidence="22" id="KW-1185">Reference proteome</keyword>
<evidence type="ECO:0000256" key="9">
    <source>
        <dbReference type="ARBA" id="ARBA00022968"/>
    </source>
</evidence>
<keyword evidence="10" id="KW-0573">Peptidoglycan synthesis</keyword>
<evidence type="ECO:0000256" key="14">
    <source>
        <dbReference type="ARBA" id="ARBA00034000"/>
    </source>
</evidence>
<dbReference type="Gene3D" id="3.40.710.10">
    <property type="entry name" value="DD-peptidase/beta-lactamase superfamily"/>
    <property type="match status" value="1"/>
</dbReference>
<evidence type="ECO:0000256" key="1">
    <source>
        <dbReference type="ARBA" id="ARBA00004249"/>
    </source>
</evidence>
<keyword evidence="6" id="KW-0812">Transmembrane</keyword>